<gene>
    <name evidence="3" type="ORF">Moumou_00160</name>
</gene>
<dbReference type="RefSeq" id="YP_007354140.1">
    <property type="nucleotide sequence ID" value="NC_020104.1"/>
</dbReference>
<organism evidence="3 4">
    <name type="scientific">Acanthamoeba polyphaga moumouvirus</name>
    <dbReference type="NCBI Taxonomy" id="1269028"/>
    <lineage>
        <taxon>Viruses</taxon>
        <taxon>Varidnaviria</taxon>
        <taxon>Bamfordvirae</taxon>
        <taxon>Nucleocytoviricota</taxon>
        <taxon>Megaviricetes</taxon>
        <taxon>Imitervirales</taxon>
        <taxon>Mimiviridae</taxon>
        <taxon>Megamimivirinae</taxon>
        <taxon>Moumouvirus</taxon>
    </lineage>
</organism>
<protein>
    <submittedName>
        <fullName evidence="3">BRO family protein</fullName>
    </submittedName>
</protein>
<dbReference type="OrthoDB" id="33978at10239"/>
<evidence type="ECO:0000313" key="4">
    <source>
        <dbReference type="Proteomes" id="UP000201640"/>
    </source>
</evidence>
<keyword evidence="4" id="KW-1185">Reference proteome</keyword>
<reference evidence="3 4" key="1">
    <citation type="journal article" date="2012" name="Genome Biol. Evol.">
        <title>Related Giant Viruses in Distant Locations and Different Habitats: Acanthamoeba polyphaga moumouvirus Represents a Third Lineage of the Mimiviridae That Is Close to the Megavirus Lineage.</title>
        <authorList>
            <person name="Yoosuf N."/>
            <person name="Yutin N."/>
            <person name="Colson P."/>
            <person name="Shabalina S.A."/>
            <person name="Pagnier I."/>
            <person name="Robert C."/>
            <person name="Azza S."/>
            <person name="Klose T."/>
            <person name="Wong J."/>
            <person name="Rossmann M.G."/>
            <person name="La Scola B."/>
            <person name="Raoult D."/>
            <person name="Koonin E.V."/>
        </authorList>
    </citation>
    <scope>NUCLEOTIDE SEQUENCE [LARGE SCALE GENOMIC DNA]</scope>
    <source>
        <strain evidence="3 4">M10A</strain>
    </source>
</reference>
<dbReference type="Proteomes" id="UP000201640">
    <property type="component" value="Segment"/>
</dbReference>
<feature type="coiled-coil region" evidence="1">
    <location>
        <begin position="230"/>
        <end position="299"/>
    </location>
</feature>
<keyword evidence="1" id="KW-0175">Coiled coil</keyword>
<dbReference type="EMBL" id="JX962719">
    <property type="protein sequence ID" value="AGC01704.1"/>
    <property type="molecule type" value="Genomic_DNA"/>
</dbReference>
<evidence type="ECO:0000313" key="3">
    <source>
        <dbReference type="EMBL" id="AGC01704.1"/>
    </source>
</evidence>
<evidence type="ECO:0000256" key="1">
    <source>
        <dbReference type="SAM" id="Coils"/>
    </source>
</evidence>
<name>L7RB85_9VIRU</name>
<dbReference type="InterPro" id="IPR003497">
    <property type="entry name" value="BRO_N_domain"/>
</dbReference>
<sequence length="301" mass="35713">MPNLTNINPKTLFINNSGLFQLISKSRNNKAIKIWNKITNDIIPAIYLRGMYISCNSKSTIMGLSKKYYDDDIIKKYKNMYAIYLAYIGEYDGIHMLKIGKNDKLTKYKLIKYRKIYHDYNIIKIWDVLSNDLALKNIIKIFKNNKNIPTLNNLATNDETYLNILSNFNKLTKKINNETGSKILVLNEKYNLLYFRNIIDDIIEKTKLQGNDVSLLYCECGLISCTLCVKNKQTNNLQYYTNEIDTIKNEYIYLQDKYEILEKKYYELIKKQNLDNKYIKRLELEFKHAEIMINELKRKSR</sequence>
<dbReference type="KEGG" id="vg:14446074"/>
<proteinExistence type="predicted"/>
<accession>L7RB85</accession>
<dbReference type="Pfam" id="PF02498">
    <property type="entry name" value="Bro-N"/>
    <property type="match status" value="1"/>
</dbReference>
<feature type="domain" description="Bro-N" evidence="2">
    <location>
        <begin position="5"/>
        <end position="44"/>
    </location>
</feature>
<evidence type="ECO:0000259" key="2">
    <source>
        <dbReference type="Pfam" id="PF02498"/>
    </source>
</evidence>
<dbReference type="GeneID" id="14446074"/>